<feature type="compositionally biased region" description="Polar residues" evidence="1">
    <location>
        <begin position="122"/>
        <end position="138"/>
    </location>
</feature>
<evidence type="ECO:0000313" key="2">
    <source>
        <dbReference type="EMBL" id="PWZ22077.1"/>
    </source>
</evidence>
<dbReference type="Proteomes" id="UP000251960">
    <property type="component" value="Chromosome 5"/>
</dbReference>
<feature type="compositionally biased region" description="Basic and acidic residues" evidence="1">
    <location>
        <begin position="407"/>
        <end position="425"/>
    </location>
</feature>
<feature type="region of interest" description="Disordered" evidence="1">
    <location>
        <begin position="236"/>
        <end position="290"/>
    </location>
</feature>
<accession>A0A3L6ERZ7</accession>
<comment type="caution">
    <text evidence="2">The sequence shown here is derived from an EMBL/GenBank/DDBJ whole genome shotgun (WGS) entry which is preliminary data.</text>
</comment>
<evidence type="ECO:0000256" key="1">
    <source>
        <dbReference type="SAM" id="MobiDB-lite"/>
    </source>
</evidence>
<dbReference type="GO" id="GO:0007142">
    <property type="term" value="P:male meiosis II"/>
    <property type="evidence" value="ECO:0007669"/>
    <property type="project" value="InterPro"/>
</dbReference>
<dbReference type="AlphaFoldDB" id="A0A3L6EN63"/>
<dbReference type="InterPro" id="IPR039300">
    <property type="entry name" value="JASON"/>
</dbReference>
<feature type="region of interest" description="Disordered" evidence="1">
    <location>
        <begin position="401"/>
        <end position="425"/>
    </location>
</feature>
<organism evidence="2">
    <name type="scientific">Zea mays</name>
    <name type="common">Maize</name>
    <dbReference type="NCBI Taxonomy" id="4577"/>
    <lineage>
        <taxon>Eukaryota</taxon>
        <taxon>Viridiplantae</taxon>
        <taxon>Streptophyta</taxon>
        <taxon>Embryophyta</taxon>
        <taxon>Tracheophyta</taxon>
        <taxon>Spermatophyta</taxon>
        <taxon>Magnoliopsida</taxon>
        <taxon>Liliopsida</taxon>
        <taxon>Poales</taxon>
        <taxon>Poaceae</taxon>
        <taxon>PACMAD clade</taxon>
        <taxon>Panicoideae</taxon>
        <taxon>Andropogonodae</taxon>
        <taxon>Andropogoneae</taxon>
        <taxon>Tripsacinae</taxon>
        <taxon>Zea</taxon>
    </lineage>
</organism>
<feature type="compositionally biased region" description="Polar residues" evidence="1">
    <location>
        <begin position="494"/>
        <end position="503"/>
    </location>
</feature>
<feature type="compositionally biased region" description="Polar residues" evidence="1">
    <location>
        <begin position="243"/>
        <end position="258"/>
    </location>
</feature>
<dbReference type="PANTHER" id="PTHR33318:SF32">
    <property type="entry name" value="OS03G0777100 PROTEIN"/>
    <property type="match status" value="1"/>
</dbReference>
<gene>
    <name evidence="2" type="ORF">Zm00014a_039258</name>
</gene>
<feature type="region of interest" description="Disordered" evidence="1">
    <location>
        <begin position="344"/>
        <end position="373"/>
    </location>
</feature>
<accession>A0A3L6EN63</accession>
<dbReference type="EMBL" id="NCVQ01000006">
    <property type="protein sequence ID" value="PWZ22078.1"/>
    <property type="molecule type" value="Genomic_DNA"/>
</dbReference>
<feature type="region of interest" description="Disordered" evidence="1">
    <location>
        <begin position="113"/>
        <end position="146"/>
    </location>
</feature>
<evidence type="ECO:0000313" key="3">
    <source>
        <dbReference type="Proteomes" id="UP000251960"/>
    </source>
</evidence>
<feature type="compositionally biased region" description="Polar residues" evidence="1">
    <location>
        <begin position="344"/>
        <end position="366"/>
    </location>
</feature>
<dbReference type="ExpressionAtlas" id="A0A3L6EN63">
    <property type="expression patterns" value="baseline and differential"/>
</dbReference>
<dbReference type="EMBL" id="NCVQ01000006">
    <property type="protein sequence ID" value="PWZ22077.1"/>
    <property type="molecule type" value="Genomic_DNA"/>
</dbReference>
<proteinExistence type="predicted"/>
<feature type="region of interest" description="Disordered" evidence="1">
    <location>
        <begin position="1"/>
        <end position="73"/>
    </location>
</feature>
<reference evidence="2 3" key="1">
    <citation type="journal article" date="2018" name="Nat. Genet.">
        <title>Extensive intraspecific gene order and gene structural variations between Mo17 and other maize genomes.</title>
        <authorList>
            <person name="Sun S."/>
            <person name="Zhou Y."/>
            <person name="Chen J."/>
            <person name="Shi J."/>
            <person name="Zhao H."/>
            <person name="Zhao H."/>
            <person name="Song W."/>
            <person name="Zhang M."/>
            <person name="Cui Y."/>
            <person name="Dong X."/>
            <person name="Liu H."/>
            <person name="Ma X."/>
            <person name="Jiao Y."/>
            <person name="Wang B."/>
            <person name="Wei X."/>
            <person name="Stein J.C."/>
            <person name="Glaubitz J.C."/>
            <person name="Lu F."/>
            <person name="Yu G."/>
            <person name="Liang C."/>
            <person name="Fengler K."/>
            <person name="Li B."/>
            <person name="Rafalski A."/>
            <person name="Schnable P.S."/>
            <person name="Ware D.H."/>
            <person name="Buckler E.S."/>
            <person name="Lai J."/>
        </authorList>
    </citation>
    <scope>NUCLEOTIDE SEQUENCE [LARGE SCALE GENOMIC DNA]</scope>
    <source>
        <strain evidence="3">cv. Missouri 17</strain>
        <tissue evidence="2">Seedling</tissue>
    </source>
</reference>
<feature type="compositionally biased region" description="Polar residues" evidence="1">
    <location>
        <begin position="265"/>
        <end position="276"/>
    </location>
</feature>
<dbReference type="PANTHER" id="PTHR33318">
    <property type="entry name" value="ASPARTYL/GLUTAMYL-TRNA(ASN/GLN) AMIDOTRANSFERASE SUBUNIT"/>
    <property type="match status" value="1"/>
</dbReference>
<feature type="region of interest" description="Disordered" evidence="1">
    <location>
        <begin position="483"/>
        <end position="525"/>
    </location>
</feature>
<name>A0A3L6EN63_MAIZE</name>
<sequence>MRRSHRAGQRDMGPDGYSGRAVLPPGQHHSADSALALSPSIGLRGSAPSPFHFKFQTPLPPASSSSPLLPRGAAQLLLEAGGEYRPRGGGAEEEEERGMMGCLFGCFRASGDGGDAKGAGDRNTSLAPATTTTIQQDGTGRRIRPPSRNALSAVFQREDEGSRAAQAASSWAEQTVDQELEPQTIIQKNCGALLQTTNNIQSVLRDADSVHQKETHSGCLPVMSDDVHFMEAPKVENCETPPRSHQSSTVPDATSSSKTNDELRTSATSLKNNVEESTNENDTEACVQGEEQQQALDLAEDFEECGVSKEDFFPPEKLEDPKCAKNDHVVSMEISISDECSLFQSSEGSVSPSNKIRGSMNTTSTEKSPKTEATIHATRKKLLKSNTSELELPSLAQWLKPPNPKKAFRDEAVTGDRSHSAKSSDEDRPIIGMVAAHWKDKEPANFTSKWWDGNGIPNSTNKYKEDQKVSWHATPFEERLEKALSEEKSLSERNCSSGKTSQFLGVEGEESDTAGSNRLYATAYA</sequence>
<protein>
    <submittedName>
        <fullName evidence="2">Protein JASON</fullName>
    </submittedName>
</protein>